<gene>
    <name evidence="2" type="ORF">ASPCADRAFT_202906</name>
</gene>
<proteinExistence type="predicted"/>
<name>A0A1R3S2T9_ASPC5</name>
<feature type="compositionally biased region" description="Polar residues" evidence="1">
    <location>
        <begin position="24"/>
        <end position="42"/>
    </location>
</feature>
<dbReference type="Proteomes" id="UP000188318">
    <property type="component" value="Unassembled WGS sequence"/>
</dbReference>
<evidence type="ECO:0000313" key="2">
    <source>
        <dbReference type="EMBL" id="OOG01049.1"/>
    </source>
</evidence>
<dbReference type="OMA" id="FWHSKSN"/>
<sequence length="238" mass="26285">MAPFRNFLSRKSTAPNGGEVSAAPNDSTLSHVSLESHGSTPVSFRKSSENEPPEYKLSVVDANGIYHPPSPPEKQGFWRKYPGSPRSSHHRDLVDENEPFSISRESFDSYRRSFDISARSPICYSDAMPSRTSLDSRVSRMTSPPSTLYTGLSKQPETMEEEQFEEVGLDDEEVKPKRKSIFSRFGDFTNDSQTSGTTKSSSLGFHIPGRKRGPSTVGSELGTFKAPPANAESEMHDA</sequence>
<feature type="compositionally biased region" description="Acidic residues" evidence="1">
    <location>
        <begin position="158"/>
        <end position="173"/>
    </location>
</feature>
<organism evidence="2 3">
    <name type="scientific">Aspergillus carbonarius (strain ITEM 5010)</name>
    <dbReference type="NCBI Taxonomy" id="602072"/>
    <lineage>
        <taxon>Eukaryota</taxon>
        <taxon>Fungi</taxon>
        <taxon>Dikarya</taxon>
        <taxon>Ascomycota</taxon>
        <taxon>Pezizomycotina</taxon>
        <taxon>Eurotiomycetes</taxon>
        <taxon>Eurotiomycetidae</taxon>
        <taxon>Eurotiales</taxon>
        <taxon>Aspergillaceae</taxon>
        <taxon>Aspergillus</taxon>
        <taxon>Aspergillus subgen. Circumdati</taxon>
    </lineage>
</organism>
<feature type="compositionally biased region" description="Polar residues" evidence="1">
    <location>
        <begin position="189"/>
        <end position="203"/>
    </location>
</feature>
<reference evidence="3" key="1">
    <citation type="journal article" date="2017" name="Genome Biol.">
        <title>Comparative genomics reveals high biological diversity and specific adaptations in the industrially and medically important fungal genus Aspergillus.</title>
        <authorList>
            <person name="de Vries R.P."/>
            <person name="Riley R."/>
            <person name="Wiebenga A."/>
            <person name="Aguilar-Osorio G."/>
            <person name="Amillis S."/>
            <person name="Uchima C.A."/>
            <person name="Anderluh G."/>
            <person name="Asadollahi M."/>
            <person name="Askin M."/>
            <person name="Barry K."/>
            <person name="Battaglia E."/>
            <person name="Bayram O."/>
            <person name="Benocci T."/>
            <person name="Braus-Stromeyer S.A."/>
            <person name="Caldana C."/>
            <person name="Canovas D."/>
            <person name="Cerqueira G.C."/>
            <person name="Chen F."/>
            <person name="Chen W."/>
            <person name="Choi C."/>
            <person name="Clum A."/>
            <person name="Dos Santos R.A."/>
            <person name="Damasio A.R."/>
            <person name="Diallinas G."/>
            <person name="Emri T."/>
            <person name="Fekete E."/>
            <person name="Flipphi M."/>
            <person name="Freyberg S."/>
            <person name="Gallo A."/>
            <person name="Gournas C."/>
            <person name="Habgood R."/>
            <person name="Hainaut M."/>
            <person name="Harispe M.L."/>
            <person name="Henrissat B."/>
            <person name="Hilden K.S."/>
            <person name="Hope R."/>
            <person name="Hossain A."/>
            <person name="Karabika E."/>
            <person name="Karaffa L."/>
            <person name="Karanyi Z."/>
            <person name="Krasevec N."/>
            <person name="Kuo A."/>
            <person name="Kusch H."/>
            <person name="LaButti K."/>
            <person name="Lagendijk E.L."/>
            <person name="Lapidus A."/>
            <person name="Levasseur A."/>
            <person name="Lindquist E."/>
            <person name="Lipzen A."/>
            <person name="Logrieco A.F."/>
            <person name="MacCabe A."/>
            <person name="Maekelae M.R."/>
            <person name="Malavazi I."/>
            <person name="Melin P."/>
            <person name="Meyer V."/>
            <person name="Mielnichuk N."/>
            <person name="Miskei M."/>
            <person name="Molnar A.P."/>
            <person name="Mule G."/>
            <person name="Ngan C.Y."/>
            <person name="Orejas M."/>
            <person name="Orosz E."/>
            <person name="Ouedraogo J.P."/>
            <person name="Overkamp K.M."/>
            <person name="Park H.-S."/>
            <person name="Perrone G."/>
            <person name="Piumi F."/>
            <person name="Punt P.J."/>
            <person name="Ram A.F."/>
            <person name="Ramon A."/>
            <person name="Rauscher S."/>
            <person name="Record E."/>
            <person name="Riano-Pachon D.M."/>
            <person name="Robert V."/>
            <person name="Roehrig J."/>
            <person name="Ruller R."/>
            <person name="Salamov A."/>
            <person name="Salih N.S."/>
            <person name="Samson R.A."/>
            <person name="Sandor E."/>
            <person name="Sanguinetti M."/>
            <person name="Schuetze T."/>
            <person name="Sepcic K."/>
            <person name="Shelest E."/>
            <person name="Sherlock G."/>
            <person name="Sophianopoulou V."/>
            <person name="Squina F.M."/>
            <person name="Sun H."/>
            <person name="Susca A."/>
            <person name="Todd R.B."/>
            <person name="Tsang A."/>
            <person name="Unkles S.E."/>
            <person name="van de Wiele N."/>
            <person name="van Rossen-Uffink D."/>
            <person name="Oliveira J.V."/>
            <person name="Vesth T.C."/>
            <person name="Visser J."/>
            <person name="Yu J.-H."/>
            <person name="Zhou M."/>
            <person name="Andersen M.R."/>
            <person name="Archer D.B."/>
            <person name="Baker S.E."/>
            <person name="Benoit I."/>
            <person name="Brakhage A.A."/>
            <person name="Braus G.H."/>
            <person name="Fischer R."/>
            <person name="Frisvad J.C."/>
            <person name="Goldman G.H."/>
            <person name="Houbraken J."/>
            <person name="Oakley B."/>
            <person name="Pocsi I."/>
            <person name="Scazzocchio C."/>
            <person name="Seiboth B."/>
            <person name="vanKuyk P.A."/>
            <person name="Wortman J."/>
            <person name="Dyer P.S."/>
            <person name="Grigoriev I.V."/>
        </authorList>
    </citation>
    <scope>NUCLEOTIDE SEQUENCE [LARGE SCALE GENOMIC DNA]</scope>
    <source>
        <strain evidence="3">ITEM 5010</strain>
    </source>
</reference>
<feature type="region of interest" description="Disordered" evidence="1">
    <location>
        <begin position="125"/>
        <end position="238"/>
    </location>
</feature>
<dbReference type="OrthoDB" id="5397330at2759"/>
<evidence type="ECO:0000256" key="1">
    <source>
        <dbReference type="SAM" id="MobiDB-lite"/>
    </source>
</evidence>
<dbReference type="VEuPathDB" id="FungiDB:ASPCADRAFT_202906"/>
<accession>A0A1R3S2T9</accession>
<evidence type="ECO:0000313" key="3">
    <source>
        <dbReference type="Proteomes" id="UP000188318"/>
    </source>
</evidence>
<feature type="compositionally biased region" description="Polar residues" evidence="1">
    <location>
        <begin position="130"/>
        <end position="156"/>
    </location>
</feature>
<dbReference type="AlphaFoldDB" id="A0A1R3S2T9"/>
<feature type="region of interest" description="Disordered" evidence="1">
    <location>
        <begin position="1"/>
        <end position="102"/>
    </location>
</feature>
<protein>
    <submittedName>
        <fullName evidence="2">Uncharacterized protein</fullName>
    </submittedName>
</protein>
<keyword evidence="3" id="KW-1185">Reference proteome</keyword>
<dbReference type="EMBL" id="KV907493">
    <property type="protein sequence ID" value="OOG01049.1"/>
    <property type="molecule type" value="Genomic_DNA"/>
</dbReference>